<sequence length="135" mass="15534">MEEACEYKCEIKRDCSNDKVFEPTLVKKIKRDSEITEVTEDKRFVHSPEELAGSFTTEPKKFIDLVEANYLPHFREIENVLKATDGLSICDVILNEYRDDSMALVGINIGIRSMMVANENQHLDGYLFRGKNDLI</sequence>
<comment type="caution">
    <text evidence="1">The sequence shown here is derived from an EMBL/GenBank/DDBJ whole genome shotgun (WGS) entry which is preliminary data.</text>
</comment>
<protein>
    <submittedName>
        <fullName evidence="1">Uncharacterized protein</fullName>
    </submittedName>
</protein>
<dbReference type="OrthoDB" id="10265971at2759"/>
<accession>A0A4C1SE83</accession>
<gene>
    <name evidence="1" type="ORF">EVAR_73696_1</name>
</gene>
<reference evidence="1 2" key="1">
    <citation type="journal article" date="2019" name="Commun. Biol.">
        <title>The bagworm genome reveals a unique fibroin gene that provides high tensile strength.</title>
        <authorList>
            <person name="Kono N."/>
            <person name="Nakamura H."/>
            <person name="Ohtoshi R."/>
            <person name="Tomita M."/>
            <person name="Numata K."/>
            <person name="Arakawa K."/>
        </authorList>
    </citation>
    <scope>NUCLEOTIDE SEQUENCE [LARGE SCALE GENOMIC DNA]</scope>
</reference>
<dbReference type="STRING" id="151549.A0A4C1SE83"/>
<dbReference type="AlphaFoldDB" id="A0A4C1SE83"/>
<evidence type="ECO:0000313" key="2">
    <source>
        <dbReference type="Proteomes" id="UP000299102"/>
    </source>
</evidence>
<evidence type="ECO:0000313" key="1">
    <source>
        <dbReference type="EMBL" id="GBO99676.1"/>
    </source>
</evidence>
<proteinExistence type="predicted"/>
<name>A0A4C1SE83_EUMVA</name>
<dbReference type="EMBL" id="BGZK01006600">
    <property type="protein sequence ID" value="GBO99676.1"/>
    <property type="molecule type" value="Genomic_DNA"/>
</dbReference>
<organism evidence="1 2">
    <name type="scientific">Eumeta variegata</name>
    <name type="common">Bagworm moth</name>
    <name type="synonym">Eumeta japonica</name>
    <dbReference type="NCBI Taxonomy" id="151549"/>
    <lineage>
        <taxon>Eukaryota</taxon>
        <taxon>Metazoa</taxon>
        <taxon>Ecdysozoa</taxon>
        <taxon>Arthropoda</taxon>
        <taxon>Hexapoda</taxon>
        <taxon>Insecta</taxon>
        <taxon>Pterygota</taxon>
        <taxon>Neoptera</taxon>
        <taxon>Endopterygota</taxon>
        <taxon>Lepidoptera</taxon>
        <taxon>Glossata</taxon>
        <taxon>Ditrysia</taxon>
        <taxon>Tineoidea</taxon>
        <taxon>Psychidae</taxon>
        <taxon>Oiketicinae</taxon>
        <taxon>Eumeta</taxon>
    </lineage>
</organism>
<keyword evidence="2" id="KW-1185">Reference proteome</keyword>
<dbReference type="Proteomes" id="UP000299102">
    <property type="component" value="Unassembled WGS sequence"/>
</dbReference>